<organism evidence="1 2">
    <name type="scientific">Schistosoma margrebowiei</name>
    <dbReference type="NCBI Taxonomy" id="48269"/>
    <lineage>
        <taxon>Eukaryota</taxon>
        <taxon>Metazoa</taxon>
        <taxon>Spiralia</taxon>
        <taxon>Lophotrochozoa</taxon>
        <taxon>Platyhelminthes</taxon>
        <taxon>Trematoda</taxon>
        <taxon>Digenea</taxon>
        <taxon>Strigeidida</taxon>
        <taxon>Schistosomatoidea</taxon>
        <taxon>Schistosomatidae</taxon>
        <taxon>Schistosoma</taxon>
    </lineage>
</organism>
<proteinExistence type="predicted"/>
<protein>
    <submittedName>
        <fullName evidence="1">Uncharacterized protein</fullName>
    </submittedName>
</protein>
<dbReference type="EMBL" id="UZAI01000224">
    <property type="protein sequence ID" value="VDO50152.1"/>
    <property type="molecule type" value="Genomic_DNA"/>
</dbReference>
<dbReference type="Proteomes" id="UP000277204">
    <property type="component" value="Unassembled WGS sequence"/>
</dbReference>
<reference evidence="1 2" key="1">
    <citation type="submission" date="2018-11" db="EMBL/GenBank/DDBJ databases">
        <authorList>
            <consortium name="Pathogen Informatics"/>
        </authorList>
    </citation>
    <scope>NUCLEOTIDE SEQUENCE [LARGE SCALE GENOMIC DNA]</scope>
    <source>
        <strain evidence="1 2">Zambia</strain>
    </source>
</reference>
<evidence type="ECO:0000313" key="2">
    <source>
        <dbReference type="Proteomes" id="UP000277204"/>
    </source>
</evidence>
<gene>
    <name evidence="1" type="ORF">SMRZ_LOCUS1084</name>
</gene>
<name>A0A183LBA9_9TREM</name>
<sequence length="95" mass="11084">MQDTDKLNKFKIILSNEMQDFHDLLNGEVATMESSRKKIKETITSTFQEVLGHKKHHHKEWFTVDTLNKIQERRNKKAENNSSRTKAEKAKSQAG</sequence>
<accession>A0A183LBA9</accession>
<keyword evidence="2" id="KW-1185">Reference proteome</keyword>
<dbReference type="AlphaFoldDB" id="A0A183LBA9"/>
<evidence type="ECO:0000313" key="1">
    <source>
        <dbReference type="EMBL" id="VDO50152.1"/>
    </source>
</evidence>